<dbReference type="InterPro" id="IPR001451">
    <property type="entry name" value="Hexapep"/>
</dbReference>
<reference evidence="16" key="1">
    <citation type="submission" date="2020-06" db="EMBL/GenBank/DDBJ databases">
        <title>Unique genomic features of the anaerobic methanotrophic archaea.</title>
        <authorList>
            <person name="Chadwick G.L."/>
            <person name="Skennerton C.T."/>
            <person name="Laso-Perez R."/>
            <person name="Leu A.O."/>
            <person name="Speth D.R."/>
            <person name="Yu H."/>
            <person name="Morgan-Lang C."/>
            <person name="Hatzenpichler R."/>
            <person name="Goudeau D."/>
            <person name="Malmstrom R."/>
            <person name="Brazelton W.J."/>
            <person name="Woyke T."/>
            <person name="Hallam S.J."/>
            <person name="Tyson G.W."/>
            <person name="Wegener G."/>
            <person name="Boetius A."/>
            <person name="Orphan V."/>
        </authorList>
    </citation>
    <scope>NUCLEOTIDE SEQUENCE</scope>
</reference>
<evidence type="ECO:0000256" key="1">
    <source>
        <dbReference type="ARBA" id="ARBA00005166"/>
    </source>
</evidence>
<evidence type="ECO:0000256" key="12">
    <source>
        <dbReference type="ARBA" id="ARBA00048247"/>
    </source>
</evidence>
<comment type="catalytic activity">
    <reaction evidence="13">
        <text>N-acetyl-alpha-D-glucosamine 1-phosphate + UTP + H(+) = UDP-N-acetyl-alpha-D-glucosamine + diphosphate</text>
        <dbReference type="Rhea" id="RHEA:13509"/>
        <dbReference type="ChEBI" id="CHEBI:15378"/>
        <dbReference type="ChEBI" id="CHEBI:33019"/>
        <dbReference type="ChEBI" id="CHEBI:46398"/>
        <dbReference type="ChEBI" id="CHEBI:57705"/>
        <dbReference type="ChEBI" id="CHEBI:57776"/>
        <dbReference type="EC" id="2.7.7.23"/>
    </reaction>
</comment>
<proteinExistence type="inferred from homology"/>
<evidence type="ECO:0000256" key="9">
    <source>
        <dbReference type="ARBA" id="ARBA00022695"/>
    </source>
</evidence>
<evidence type="ECO:0000256" key="10">
    <source>
        <dbReference type="ARBA" id="ARBA00023268"/>
    </source>
</evidence>
<dbReference type="InterPro" id="IPR005835">
    <property type="entry name" value="NTP_transferase_dom"/>
</dbReference>
<comment type="similarity">
    <text evidence="3">In the C-terminal section; belongs to the transferase hexapeptide repeat family.</text>
</comment>
<comment type="catalytic activity">
    <reaction evidence="12">
        <text>alpha-D-glucosamine 1-phosphate + acetyl-CoA = N-acetyl-alpha-D-glucosamine 1-phosphate + CoA + H(+)</text>
        <dbReference type="Rhea" id="RHEA:13725"/>
        <dbReference type="ChEBI" id="CHEBI:15378"/>
        <dbReference type="ChEBI" id="CHEBI:57287"/>
        <dbReference type="ChEBI" id="CHEBI:57288"/>
        <dbReference type="ChEBI" id="CHEBI:57776"/>
        <dbReference type="ChEBI" id="CHEBI:58516"/>
        <dbReference type="EC" id="2.3.1.157"/>
    </reaction>
</comment>
<dbReference type="GO" id="GO:0003977">
    <property type="term" value="F:UDP-N-acetylglucosamine diphosphorylase activity"/>
    <property type="evidence" value="ECO:0007669"/>
    <property type="project" value="UniProtKB-EC"/>
</dbReference>
<dbReference type="Pfam" id="PF00483">
    <property type="entry name" value="NTP_transferase"/>
    <property type="match status" value="1"/>
</dbReference>
<evidence type="ECO:0000256" key="5">
    <source>
        <dbReference type="ARBA" id="ARBA00012225"/>
    </source>
</evidence>
<evidence type="ECO:0000256" key="7">
    <source>
        <dbReference type="ARBA" id="ARBA00013414"/>
    </source>
</evidence>
<dbReference type="NCBIfam" id="TIGR03992">
    <property type="entry name" value="Arch_glmU"/>
    <property type="match status" value="1"/>
</dbReference>
<feature type="domain" description="Nucleotidyl transferase" evidence="14">
    <location>
        <begin position="6"/>
        <end position="213"/>
    </location>
</feature>
<dbReference type="Pfam" id="PF25087">
    <property type="entry name" value="GMPPB_C"/>
    <property type="match status" value="1"/>
</dbReference>
<dbReference type="InterPro" id="IPR023915">
    <property type="entry name" value="Bifunctiontional_GlmU_arc-type"/>
</dbReference>
<dbReference type="EC" id="2.3.1.157" evidence="5"/>
<dbReference type="InterPro" id="IPR050065">
    <property type="entry name" value="GlmU-like"/>
</dbReference>
<dbReference type="Gene3D" id="3.90.550.10">
    <property type="entry name" value="Spore Coat Polysaccharide Biosynthesis Protein SpsA, Chain A"/>
    <property type="match status" value="1"/>
</dbReference>
<evidence type="ECO:0000256" key="11">
    <source>
        <dbReference type="ARBA" id="ARBA00023315"/>
    </source>
</evidence>
<evidence type="ECO:0000313" key="16">
    <source>
        <dbReference type="EMBL" id="QNO51763.1"/>
    </source>
</evidence>
<feature type="domain" description="Mannose-1-phosphate guanyltransferase C-terminal" evidence="15">
    <location>
        <begin position="264"/>
        <end position="322"/>
    </location>
</feature>
<dbReference type="PANTHER" id="PTHR43584:SF8">
    <property type="entry name" value="N-ACETYLMURAMATE ALPHA-1-PHOSPHATE URIDYLYLTRANSFERASE"/>
    <property type="match status" value="1"/>
</dbReference>
<dbReference type="Gene3D" id="2.160.10.10">
    <property type="entry name" value="Hexapeptide repeat proteins"/>
    <property type="match status" value="1"/>
</dbReference>
<keyword evidence="11" id="KW-0012">Acyltransferase</keyword>
<evidence type="ECO:0000256" key="2">
    <source>
        <dbReference type="ARBA" id="ARBA00005208"/>
    </source>
</evidence>
<dbReference type="InterPro" id="IPR011004">
    <property type="entry name" value="Trimer_LpxA-like_sf"/>
</dbReference>
<evidence type="ECO:0000256" key="6">
    <source>
        <dbReference type="ARBA" id="ARBA00012457"/>
    </source>
</evidence>
<evidence type="ECO:0000256" key="4">
    <source>
        <dbReference type="ARBA" id="ARBA00007947"/>
    </source>
</evidence>
<dbReference type="InterPro" id="IPR056729">
    <property type="entry name" value="GMPPB_C"/>
</dbReference>
<keyword evidence="10" id="KW-0511">Multifunctional enzyme</keyword>
<dbReference type="EMBL" id="MT631477">
    <property type="protein sequence ID" value="QNO51763.1"/>
    <property type="molecule type" value="Genomic_DNA"/>
</dbReference>
<dbReference type="CDD" id="cd04181">
    <property type="entry name" value="NTP_transferase"/>
    <property type="match status" value="1"/>
</dbReference>
<organism evidence="16">
    <name type="scientific">Candidatus Methanophagaceae archaeon ANME-1 ERB6</name>
    <dbReference type="NCBI Taxonomy" id="2759912"/>
    <lineage>
        <taxon>Archaea</taxon>
        <taxon>Methanobacteriati</taxon>
        <taxon>Methanobacteriota</taxon>
        <taxon>Stenosarchaea group</taxon>
        <taxon>Methanomicrobia</taxon>
        <taxon>Candidatus Methanophagales</taxon>
        <taxon>Candidatus Methanophagaceae</taxon>
    </lineage>
</organism>
<evidence type="ECO:0000256" key="3">
    <source>
        <dbReference type="ARBA" id="ARBA00007707"/>
    </source>
</evidence>
<dbReference type="GO" id="GO:0006048">
    <property type="term" value="P:UDP-N-acetylglucosamine biosynthetic process"/>
    <property type="evidence" value="ECO:0007669"/>
    <property type="project" value="UniProtKB-UniPathway"/>
</dbReference>
<name>A0A7G9YUS9_9EURY</name>
<dbReference type="UniPathway" id="UPA00113">
    <property type="reaction ID" value="UER00532"/>
</dbReference>
<evidence type="ECO:0000259" key="14">
    <source>
        <dbReference type="Pfam" id="PF00483"/>
    </source>
</evidence>
<evidence type="ECO:0000256" key="13">
    <source>
        <dbReference type="ARBA" id="ARBA00048493"/>
    </source>
</evidence>
<dbReference type="AlphaFoldDB" id="A0A7G9YUS9"/>
<gene>
    <name evidence="16" type="primary">glmU</name>
    <name evidence="16" type="ORF">LBHPMFOL_00033</name>
</gene>
<evidence type="ECO:0000256" key="8">
    <source>
        <dbReference type="ARBA" id="ARBA00022679"/>
    </source>
</evidence>
<comment type="similarity">
    <text evidence="4">In the N-terminal section; belongs to the N-acetylglucosamine-1-phosphate uridyltransferase family.</text>
</comment>
<evidence type="ECO:0000259" key="15">
    <source>
        <dbReference type="Pfam" id="PF25087"/>
    </source>
</evidence>
<dbReference type="SUPFAM" id="SSF53448">
    <property type="entry name" value="Nucleotide-diphospho-sugar transferases"/>
    <property type="match status" value="1"/>
</dbReference>
<keyword evidence="8" id="KW-0808">Transferase</keyword>
<dbReference type="Pfam" id="PF14602">
    <property type="entry name" value="Hexapep_2"/>
    <property type="match status" value="1"/>
</dbReference>
<sequence>MAFRQAVVLAAGEGERLRPFTASKPKVMIKIANKPILQYVVEALERNGIRRILFVVGYKKEKIMDYFEDGKELGVEIDYVVQKHLLGTGDALKQAEGKTDDRFLVLSGDNVIEADTISDSELLNAGENETAILIKPQQDVSKHGVVTVENGMVTDIIEKPGEEISNLVNTGIYAFHDLDIFAFIDGDLTSGLRSMIQQGKHVKACETHGAWLDAVYPWDILGLNDIVLKSNPAKIEGKIERSVTIEGHVSVGKKSVIRANSYVKGPVIIGENCEIGPNACIFPSTSIGNDVTIGAFTEIKNSVLSDMVKIGSFSAIQNSIFDMGSYAEGGFIARSEDADIQIGGEYHRVKVGAMVGENCEMGSNVIAYPGTIIGNRCKIKSMKELNGKIPDGSWVV</sequence>
<comment type="pathway">
    <text evidence="1">Nucleotide-sugar biosynthesis; UDP-N-acetyl-alpha-D-glucosamine biosynthesis; N-acetyl-alpha-D-glucosamine 1-phosphate from alpha-D-glucosamine 6-phosphate (route II): step 2/2.</text>
</comment>
<dbReference type="InterPro" id="IPR029044">
    <property type="entry name" value="Nucleotide-diphossugar_trans"/>
</dbReference>
<accession>A0A7G9YUS9</accession>
<dbReference type="EC" id="2.7.7.23" evidence="6"/>
<dbReference type="PANTHER" id="PTHR43584">
    <property type="entry name" value="NUCLEOTIDYL TRANSFERASE"/>
    <property type="match status" value="1"/>
</dbReference>
<dbReference type="SUPFAM" id="SSF51161">
    <property type="entry name" value="Trimeric LpxA-like enzymes"/>
    <property type="match status" value="1"/>
</dbReference>
<keyword evidence="9" id="KW-0548">Nucleotidyltransferase</keyword>
<comment type="pathway">
    <text evidence="2">Nucleotide-sugar biosynthesis; UDP-N-acetyl-alpha-D-glucosamine biosynthesis; UDP-N-acetyl-alpha-D-glucosamine from N-acetyl-alpha-D-glucosamine 1-phosphate: step 1/1.</text>
</comment>
<protein>
    <recommendedName>
        <fullName evidence="7">Bifunctional protein GlmU</fullName>
        <ecNumber evidence="5">2.3.1.157</ecNumber>
        <ecNumber evidence="6">2.7.7.23</ecNumber>
    </recommendedName>
</protein>
<dbReference type="GO" id="GO:0019134">
    <property type="term" value="F:glucosamine-1-phosphate N-acetyltransferase activity"/>
    <property type="evidence" value="ECO:0007669"/>
    <property type="project" value="UniProtKB-EC"/>
</dbReference>